<evidence type="ECO:0000256" key="1">
    <source>
        <dbReference type="SAM" id="Phobius"/>
    </source>
</evidence>
<feature type="transmembrane region" description="Helical" evidence="1">
    <location>
        <begin position="54"/>
        <end position="76"/>
    </location>
</feature>
<organism evidence="2 3">
    <name type="scientific">Drosophila virilis</name>
    <name type="common">Fruit fly</name>
    <dbReference type="NCBI Taxonomy" id="7244"/>
    <lineage>
        <taxon>Eukaryota</taxon>
        <taxon>Metazoa</taxon>
        <taxon>Ecdysozoa</taxon>
        <taxon>Arthropoda</taxon>
        <taxon>Hexapoda</taxon>
        <taxon>Insecta</taxon>
        <taxon>Pterygota</taxon>
        <taxon>Neoptera</taxon>
        <taxon>Endopterygota</taxon>
        <taxon>Diptera</taxon>
        <taxon>Brachycera</taxon>
        <taxon>Muscomorpha</taxon>
        <taxon>Ephydroidea</taxon>
        <taxon>Drosophilidae</taxon>
        <taxon>Drosophila</taxon>
    </lineage>
</organism>
<keyword evidence="3" id="KW-1185">Reference proteome</keyword>
<dbReference type="Proteomes" id="UP000008792">
    <property type="component" value="Unassembled WGS sequence"/>
</dbReference>
<dbReference type="AlphaFoldDB" id="B4LFA7"/>
<name>B4LFA7_DROVI</name>
<dbReference type="EMBL" id="CH940647">
    <property type="protein sequence ID" value="EDW70295.2"/>
    <property type="molecule type" value="Genomic_DNA"/>
</dbReference>
<keyword evidence="1" id="KW-0812">Transmembrane</keyword>
<evidence type="ECO:0000313" key="3">
    <source>
        <dbReference type="Proteomes" id="UP000008792"/>
    </source>
</evidence>
<reference evidence="2 3" key="1">
    <citation type="journal article" date="2007" name="Nature">
        <title>Evolution of genes and genomes on the Drosophila phylogeny.</title>
        <authorList>
            <consortium name="Drosophila 12 Genomes Consortium"/>
            <person name="Clark A.G."/>
            <person name="Eisen M.B."/>
            <person name="Smith D.R."/>
            <person name="Bergman C.M."/>
            <person name="Oliver B."/>
            <person name="Markow T.A."/>
            <person name="Kaufman T.C."/>
            <person name="Kellis M."/>
            <person name="Gelbart W."/>
            <person name="Iyer V.N."/>
            <person name="Pollard D.A."/>
            <person name="Sackton T.B."/>
            <person name="Larracuente A.M."/>
            <person name="Singh N.D."/>
            <person name="Abad J.P."/>
            <person name="Abt D.N."/>
            <person name="Adryan B."/>
            <person name="Aguade M."/>
            <person name="Akashi H."/>
            <person name="Anderson W.W."/>
            <person name="Aquadro C.F."/>
            <person name="Ardell D.H."/>
            <person name="Arguello R."/>
            <person name="Artieri C.G."/>
            <person name="Barbash D.A."/>
            <person name="Barker D."/>
            <person name="Barsanti P."/>
            <person name="Batterham P."/>
            <person name="Batzoglou S."/>
            <person name="Begun D."/>
            <person name="Bhutkar A."/>
            <person name="Blanco E."/>
            <person name="Bosak S.A."/>
            <person name="Bradley R.K."/>
            <person name="Brand A.D."/>
            <person name="Brent M.R."/>
            <person name="Brooks A.N."/>
            <person name="Brown R.H."/>
            <person name="Butlin R.K."/>
            <person name="Caggese C."/>
            <person name="Calvi B.R."/>
            <person name="Bernardo de Carvalho A."/>
            <person name="Caspi A."/>
            <person name="Castrezana S."/>
            <person name="Celniker S.E."/>
            <person name="Chang J.L."/>
            <person name="Chapple C."/>
            <person name="Chatterji S."/>
            <person name="Chinwalla A."/>
            <person name="Civetta A."/>
            <person name="Clifton S.W."/>
            <person name="Comeron J.M."/>
            <person name="Costello J.C."/>
            <person name="Coyne J.A."/>
            <person name="Daub J."/>
            <person name="David R.G."/>
            <person name="Delcher A.L."/>
            <person name="Delehaunty K."/>
            <person name="Do C.B."/>
            <person name="Ebling H."/>
            <person name="Edwards K."/>
            <person name="Eickbush T."/>
            <person name="Evans J.D."/>
            <person name="Filipski A."/>
            <person name="Findeiss S."/>
            <person name="Freyhult E."/>
            <person name="Fulton L."/>
            <person name="Fulton R."/>
            <person name="Garcia A.C."/>
            <person name="Gardiner A."/>
            <person name="Garfield D.A."/>
            <person name="Garvin B.E."/>
            <person name="Gibson G."/>
            <person name="Gilbert D."/>
            <person name="Gnerre S."/>
            <person name="Godfrey J."/>
            <person name="Good R."/>
            <person name="Gotea V."/>
            <person name="Gravely B."/>
            <person name="Greenberg A.J."/>
            <person name="Griffiths-Jones S."/>
            <person name="Gross S."/>
            <person name="Guigo R."/>
            <person name="Gustafson E.A."/>
            <person name="Haerty W."/>
            <person name="Hahn M.W."/>
            <person name="Halligan D.L."/>
            <person name="Halpern A.L."/>
            <person name="Halter G.M."/>
            <person name="Han M.V."/>
            <person name="Heger A."/>
            <person name="Hillier L."/>
            <person name="Hinrichs A.S."/>
            <person name="Holmes I."/>
            <person name="Hoskins R.A."/>
            <person name="Hubisz M.J."/>
            <person name="Hultmark D."/>
            <person name="Huntley M.A."/>
            <person name="Jaffe D.B."/>
            <person name="Jagadeeshan S."/>
            <person name="Jeck W.R."/>
            <person name="Johnson J."/>
            <person name="Jones C.D."/>
            <person name="Jordan W.C."/>
            <person name="Karpen G.H."/>
            <person name="Kataoka E."/>
            <person name="Keightley P.D."/>
            <person name="Kheradpour P."/>
            <person name="Kirkness E.F."/>
            <person name="Koerich L.B."/>
            <person name="Kristiansen K."/>
            <person name="Kudrna D."/>
            <person name="Kulathinal R.J."/>
            <person name="Kumar S."/>
            <person name="Kwok R."/>
            <person name="Lander E."/>
            <person name="Langley C.H."/>
            <person name="Lapoint R."/>
            <person name="Lazzaro B.P."/>
            <person name="Lee S.J."/>
            <person name="Levesque L."/>
            <person name="Li R."/>
            <person name="Lin C.F."/>
            <person name="Lin M.F."/>
            <person name="Lindblad-Toh K."/>
            <person name="Llopart A."/>
            <person name="Long M."/>
            <person name="Low L."/>
            <person name="Lozovsky E."/>
            <person name="Lu J."/>
            <person name="Luo M."/>
            <person name="Machado C.A."/>
            <person name="Makalowski W."/>
            <person name="Marzo M."/>
            <person name="Matsuda M."/>
            <person name="Matzkin L."/>
            <person name="McAllister B."/>
            <person name="McBride C.S."/>
            <person name="McKernan B."/>
            <person name="McKernan K."/>
            <person name="Mendez-Lago M."/>
            <person name="Minx P."/>
            <person name="Mollenhauer M.U."/>
            <person name="Montooth K."/>
            <person name="Mount S.M."/>
            <person name="Mu X."/>
            <person name="Myers E."/>
            <person name="Negre B."/>
            <person name="Newfeld S."/>
            <person name="Nielsen R."/>
            <person name="Noor M.A."/>
            <person name="O'Grady P."/>
            <person name="Pachter L."/>
            <person name="Papaceit M."/>
            <person name="Parisi M.J."/>
            <person name="Parisi M."/>
            <person name="Parts L."/>
            <person name="Pedersen J.S."/>
            <person name="Pesole G."/>
            <person name="Phillippy A.M."/>
            <person name="Ponting C.P."/>
            <person name="Pop M."/>
            <person name="Porcelli D."/>
            <person name="Powell J.R."/>
            <person name="Prohaska S."/>
            <person name="Pruitt K."/>
            <person name="Puig M."/>
            <person name="Quesneville H."/>
            <person name="Ram K.R."/>
            <person name="Rand D."/>
            <person name="Rasmussen M.D."/>
            <person name="Reed L.K."/>
            <person name="Reenan R."/>
            <person name="Reily A."/>
            <person name="Remington K.A."/>
            <person name="Rieger T.T."/>
            <person name="Ritchie M.G."/>
            <person name="Robin C."/>
            <person name="Rogers Y.H."/>
            <person name="Rohde C."/>
            <person name="Rozas J."/>
            <person name="Rubenfield M.J."/>
            <person name="Ruiz A."/>
            <person name="Russo S."/>
            <person name="Salzberg S.L."/>
            <person name="Sanchez-Gracia A."/>
            <person name="Saranga D.J."/>
            <person name="Sato H."/>
            <person name="Schaeffer S.W."/>
            <person name="Schatz M.C."/>
            <person name="Schlenke T."/>
            <person name="Schwartz R."/>
            <person name="Segarra C."/>
            <person name="Singh R.S."/>
            <person name="Sirot L."/>
            <person name="Sirota M."/>
            <person name="Sisneros N.B."/>
            <person name="Smith C.D."/>
            <person name="Smith T.F."/>
            <person name="Spieth J."/>
            <person name="Stage D.E."/>
            <person name="Stark A."/>
            <person name="Stephan W."/>
            <person name="Strausberg R.L."/>
            <person name="Strempel S."/>
            <person name="Sturgill D."/>
            <person name="Sutton G."/>
            <person name="Sutton G.G."/>
            <person name="Tao W."/>
            <person name="Teichmann S."/>
            <person name="Tobari Y.N."/>
            <person name="Tomimura Y."/>
            <person name="Tsolas J.M."/>
            <person name="Valente V.L."/>
            <person name="Venter E."/>
            <person name="Venter J.C."/>
            <person name="Vicario S."/>
            <person name="Vieira F.G."/>
            <person name="Vilella A.J."/>
            <person name="Villasante A."/>
            <person name="Walenz B."/>
            <person name="Wang J."/>
            <person name="Wasserman M."/>
            <person name="Watts T."/>
            <person name="Wilson D."/>
            <person name="Wilson R.K."/>
            <person name="Wing R.A."/>
            <person name="Wolfner M.F."/>
            <person name="Wong A."/>
            <person name="Wong G.K."/>
            <person name="Wu C.I."/>
            <person name="Wu G."/>
            <person name="Yamamoto D."/>
            <person name="Yang H.P."/>
            <person name="Yang S.P."/>
            <person name="Yorke J.A."/>
            <person name="Yoshida K."/>
            <person name="Zdobnov E."/>
            <person name="Zhang P."/>
            <person name="Zhang Y."/>
            <person name="Zimin A.V."/>
            <person name="Baldwin J."/>
            <person name="Abdouelleil A."/>
            <person name="Abdulkadir J."/>
            <person name="Abebe A."/>
            <person name="Abera B."/>
            <person name="Abreu J."/>
            <person name="Acer S.C."/>
            <person name="Aftuck L."/>
            <person name="Alexander A."/>
            <person name="An P."/>
            <person name="Anderson E."/>
            <person name="Anderson S."/>
            <person name="Arachi H."/>
            <person name="Azer M."/>
            <person name="Bachantsang P."/>
            <person name="Barry A."/>
            <person name="Bayul T."/>
            <person name="Berlin A."/>
            <person name="Bessette D."/>
            <person name="Bloom T."/>
            <person name="Blye J."/>
            <person name="Boguslavskiy L."/>
            <person name="Bonnet C."/>
            <person name="Boukhgalter B."/>
            <person name="Bourzgui I."/>
            <person name="Brown A."/>
            <person name="Cahill P."/>
            <person name="Channer S."/>
            <person name="Cheshatsang Y."/>
            <person name="Chuda L."/>
            <person name="Citroen M."/>
            <person name="Collymore A."/>
            <person name="Cooke P."/>
            <person name="Costello M."/>
            <person name="D'Aco K."/>
            <person name="Daza R."/>
            <person name="De Haan G."/>
            <person name="DeGray S."/>
            <person name="DeMaso C."/>
            <person name="Dhargay N."/>
            <person name="Dooley K."/>
            <person name="Dooley E."/>
            <person name="Doricent M."/>
            <person name="Dorje P."/>
            <person name="Dorjee K."/>
            <person name="Dupes A."/>
            <person name="Elong R."/>
            <person name="Falk J."/>
            <person name="Farina A."/>
            <person name="Faro S."/>
            <person name="Ferguson D."/>
            <person name="Fisher S."/>
            <person name="Foley C.D."/>
            <person name="Franke A."/>
            <person name="Friedrich D."/>
            <person name="Gadbois L."/>
            <person name="Gearin G."/>
            <person name="Gearin C.R."/>
            <person name="Giannoukos G."/>
            <person name="Goode T."/>
            <person name="Graham J."/>
            <person name="Grandbois E."/>
            <person name="Grewal S."/>
            <person name="Gyaltsen K."/>
            <person name="Hafez N."/>
            <person name="Hagos B."/>
            <person name="Hall J."/>
            <person name="Henson C."/>
            <person name="Hollinger A."/>
            <person name="Honan T."/>
            <person name="Huard M.D."/>
            <person name="Hughes L."/>
            <person name="Hurhula B."/>
            <person name="Husby M.E."/>
            <person name="Kamat A."/>
            <person name="Kanga B."/>
            <person name="Kashin S."/>
            <person name="Khazanovich D."/>
            <person name="Kisner P."/>
            <person name="Lance K."/>
            <person name="Lara M."/>
            <person name="Lee W."/>
            <person name="Lennon N."/>
            <person name="Letendre F."/>
            <person name="LeVine R."/>
            <person name="Lipovsky A."/>
            <person name="Liu X."/>
            <person name="Liu J."/>
            <person name="Liu S."/>
            <person name="Lokyitsang T."/>
            <person name="Lokyitsang Y."/>
            <person name="Lubonja R."/>
            <person name="Lui A."/>
            <person name="MacDonald P."/>
            <person name="Magnisalis V."/>
            <person name="Maru K."/>
            <person name="Matthews C."/>
            <person name="McCusker W."/>
            <person name="McDonough S."/>
            <person name="Mehta T."/>
            <person name="Meldrim J."/>
            <person name="Meneus L."/>
            <person name="Mihai O."/>
            <person name="Mihalev A."/>
            <person name="Mihova T."/>
            <person name="Mittelman R."/>
            <person name="Mlenga V."/>
            <person name="Montmayeur A."/>
            <person name="Mulrain L."/>
            <person name="Navidi A."/>
            <person name="Naylor J."/>
            <person name="Negash T."/>
            <person name="Nguyen T."/>
            <person name="Nguyen N."/>
            <person name="Nicol R."/>
            <person name="Norbu C."/>
            <person name="Norbu N."/>
            <person name="Novod N."/>
            <person name="O'Neill B."/>
            <person name="Osman S."/>
            <person name="Markiewicz E."/>
            <person name="Oyono O.L."/>
            <person name="Patti C."/>
            <person name="Phunkhang P."/>
            <person name="Pierre F."/>
            <person name="Priest M."/>
            <person name="Raghuraman S."/>
            <person name="Rege F."/>
            <person name="Reyes R."/>
            <person name="Rise C."/>
            <person name="Rogov P."/>
            <person name="Ross K."/>
            <person name="Ryan E."/>
            <person name="Settipalli S."/>
            <person name="Shea T."/>
            <person name="Sherpa N."/>
            <person name="Shi L."/>
            <person name="Shih D."/>
            <person name="Sparrow T."/>
            <person name="Spaulding J."/>
            <person name="Stalker J."/>
            <person name="Stange-Thomann N."/>
            <person name="Stavropoulos S."/>
            <person name="Stone C."/>
            <person name="Strader C."/>
            <person name="Tesfaye S."/>
            <person name="Thomson T."/>
            <person name="Thoulutsang Y."/>
            <person name="Thoulutsang D."/>
            <person name="Topham K."/>
            <person name="Topping I."/>
            <person name="Tsamla T."/>
            <person name="Vassiliev H."/>
            <person name="Vo A."/>
            <person name="Wangchuk T."/>
            <person name="Wangdi T."/>
            <person name="Weiand M."/>
            <person name="Wilkinson J."/>
            <person name="Wilson A."/>
            <person name="Yadav S."/>
            <person name="Young G."/>
            <person name="Yu Q."/>
            <person name="Zembek L."/>
            <person name="Zhong D."/>
            <person name="Zimmer A."/>
            <person name="Zwirko Z."/>
            <person name="Jaffe D.B."/>
            <person name="Alvarez P."/>
            <person name="Brockman W."/>
            <person name="Butler J."/>
            <person name="Chin C."/>
            <person name="Gnerre S."/>
            <person name="Grabherr M."/>
            <person name="Kleber M."/>
            <person name="Mauceli E."/>
            <person name="MacCallum I."/>
        </authorList>
    </citation>
    <scope>NUCLEOTIDE SEQUENCE [LARGE SCALE GENOMIC DNA]</scope>
    <source>
        <strain evidence="3">Tucson 15010-1051.87</strain>
    </source>
</reference>
<keyword evidence="1" id="KW-0472">Membrane</keyword>
<accession>B4LFA7</accession>
<dbReference type="InParanoid" id="B4LFA7"/>
<dbReference type="eggNOG" id="ENOG502T3DS">
    <property type="taxonomic scope" value="Eukaryota"/>
</dbReference>
<sequence>MSVDSLRFVEIAKPYPNTIIANVTFKILRFIYPPFGHKALEVTYEVTLPDPDEWSLRACYICLSLLLLILSTCFVYKYFWRTKSIEEPDVQERKETAEPPPFAQADIVNEHKVNCTNNEDWMSDSSMSDSQEGDCQQEVKMEMTEISCKENGYTGEIRHNGDVDDKADRIKFEIVVGKPPKYPRRLSTP</sequence>
<protein>
    <submittedName>
        <fullName evidence="2">Uncharacterized protein</fullName>
    </submittedName>
</protein>
<keyword evidence="1" id="KW-1133">Transmembrane helix</keyword>
<proteinExistence type="predicted"/>
<dbReference type="OrthoDB" id="7860814at2759"/>
<dbReference type="HOGENOM" id="CLU_2457131_0_0_1"/>
<gene>
    <name evidence="2" type="primary">Dvir\GJ11631</name>
    <name evidence="2" type="ORF">Dvir_GJ11631</name>
</gene>
<evidence type="ECO:0000313" key="2">
    <source>
        <dbReference type="EMBL" id="EDW70295.2"/>
    </source>
</evidence>